<proteinExistence type="predicted"/>
<name>A0A5N7DB82_9EURO</name>
<dbReference type="AlphaFoldDB" id="A0A5N7DB82"/>
<dbReference type="EMBL" id="ML736773">
    <property type="protein sequence ID" value="KAE8403720.1"/>
    <property type="molecule type" value="Genomic_DNA"/>
</dbReference>
<dbReference type="GeneID" id="43663348"/>
<evidence type="ECO:0000313" key="2">
    <source>
        <dbReference type="Proteomes" id="UP000325579"/>
    </source>
</evidence>
<accession>A0A5N7DB82</accession>
<dbReference type="RefSeq" id="XP_031941039.1">
    <property type="nucleotide sequence ID" value="XM_032078657.1"/>
</dbReference>
<dbReference type="Proteomes" id="UP000325579">
    <property type="component" value="Unassembled WGS sequence"/>
</dbReference>
<sequence>MGFQCSYEQAYVCTASCLFSCALAEGFFSTCREKIPCPPITKHLLPELCGERVHGRRATSVDQNSNQFILHQFIYVVITVSPLSAPNDVDSQI</sequence>
<gene>
    <name evidence="1" type="ORF">BDV37DRAFT_126441</name>
</gene>
<evidence type="ECO:0000313" key="1">
    <source>
        <dbReference type="EMBL" id="KAE8403720.1"/>
    </source>
</evidence>
<keyword evidence="2" id="KW-1185">Reference proteome</keyword>
<reference evidence="1 2" key="1">
    <citation type="submission" date="2019-04" db="EMBL/GenBank/DDBJ databases">
        <authorList>
            <consortium name="DOE Joint Genome Institute"/>
            <person name="Mondo S."/>
            <person name="Kjaerbolling I."/>
            <person name="Vesth T."/>
            <person name="Frisvad J.C."/>
            <person name="Nybo J.L."/>
            <person name="Theobald S."/>
            <person name="Kildgaard S."/>
            <person name="Isbrandt T."/>
            <person name="Kuo A."/>
            <person name="Sato A."/>
            <person name="Lyhne E.K."/>
            <person name="Kogle M.E."/>
            <person name="Wiebenga A."/>
            <person name="Kun R.S."/>
            <person name="Lubbers R.J."/>
            <person name="Makela M.R."/>
            <person name="Barry K."/>
            <person name="Chovatia M."/>
            <person name="Clum A."/>
            <person name="Daum C."/>
            <person name="Haridas S."/>
            <person name="He G."/>
            <person name="LaButti K."/>
            <person name="Lipzen A."/>
            <person name="Riley R."/>
            <person name="Salamov A."/>
            <person name="Simmons B.A."/>
            <person name="Magnuson J.K."/>
            <person name="Henrissat B."/>
            <person name="Mortensen U.H."/>
            <person name="Larsen T.O."/>
            <person name="Devries R.P."/>
            <person name="Grigoriev I.V."/>
            <person name="Machida M."/>
            <person name="Baker S.E."/>
            <person name="Andersen M.R."/>
            <person name="Cantor M.N."/>
            <person name="Hua S.X."/>
        </authorList>
    </citation>
    <scope>NUCLEOTIDE SEQUENCE [LARGE SCALE GENOMIC DNA]</scope>
    <source>
        <strain evidence="1 2">CBS 119388</strain>
    </source>
</reference>
<organism evidence="1 2">
    <name type="scientific">Aspergillus pseudonomiae</name>
    <dbReference type="NCBI Taxonomy" id="1506151"/>
    <lineage>
        <taxon>Eukaryota</taxon>
        <taxon>Fungi</taxon>
        <taxon>Dikarya</taxon>
        <taxon>Ascomycota</taxon>
        <taxon>Pezizomycotina</taxon>
        <taxon>Eurotiomycetes</taxon>
        <taxon>Eurotiomycetidae</taxon>
        <taxon>Eurotiales</taxon>
        <taxon>Aspergillaceae</taxon>
        <taxon>Aspergillus</taxon>
        <taxon>Aspergillus subgen. Circumdati</taxon>
    </lineage>
</organism>
<protein>
    <submittedName>
        <fullName evidence="1">Uncharacterized protein</fullName>
    </submittedName>
</protein>